<dbReference type="PANTHER" id="PTHR21301">
    <property type="entry name" value="REVERSE TRANSCRIPTASE"/>
    <property type="match status" value="1"/>
</dbReference>
<protein>
    <submittedName>
        <fullName evidence="1">Uncharacterized protein</fullName>
    </submittedName>
</protein>
<gene>
    <name evidence="1" type="ORF">XELAEV_18033259mg</name>
</gene>
<name>A0A974HDV1_XENLA</name>
<reference evidence="2" key="1">
    <citation type="journal article" date="2016" name="Nature">
        <title>Genome evolution in the allotetraploid frog Xenopus laevis.</title>
        <authorList>
            <person name="Session A.M."/>
            <person name="Uno Y."/>
            <person name="Kwon T."/>
            <person name="Chapman J.A."/>
            <person name="Toyoda A."/>
            <person name="Takahashi S."/>
            <person name="Fukui A."/>
            <person name="Hikosaka A."/>
            <person name="Suzuki A."/>
            <person name="Kondo M."/>
            <person name="van Heeringen S.J."/>
            <person name="Quigley I."/>
            <person name="Heinz S."/>
            <person name="Ogino H."/>
            <person name="Ochi H."/>
            <person name="Hellsten U."/>
            <person name="Lyons J.B."/>
            <person name="Simakov O."/>
            <person name="Putnam N."/>
            <person name="Stites J."/>
            <person name="Kuroki Y."/>
            <person name="Tanaka T."/>
            <person name="Michiue T."/>
            <person name="Watanabe M."/>
            <person name="Bogdanovic O."/>
            <person name="Lister R."/>
            <person name="Georgiou G."/>
            <person name="Paranjpe S.S."/>
            <person name="van Kruijsbergen I."/>
            <person name="Shu S."/>
            <person name="Carlson J."/>
            <person name="Kinoshita T."/>
            <person name="Ohta Y."/>
            <person name="Mawaribuchi S."/>
            <person name="Jenkins J."/>
            <person name="Grimwood J."/>
            <person name="Schmutz J."/>
            <person name="Mitros T."/>
            <person name="Mozaffari S.V."/>
            <person name="Suzuki Y."/>
            <person name="Haramoto Y."/>
            <person name="Yamamoto T.S."/>
            <person name="Takagi C."/>
            <person name="Heald R."/>
            <person name="Miller K."/>
            <person name="Haudenschild C."/>
            <person name="Kitzman J."/>
            <person name="Nakayama T."/>
            <person name="Izutsu Y."/>
            <person name="Robert J."/>
            <person name="Fortriede J."/>
            <person name="Burns K."/>
            <person name="Lotay V."/>
            <person name="Karimi K."/>
            <person name="Yasuoka Y."/>
            <person name="Dichmann D.S."/>
            <person name="Flajnik M.F."/>
            <person name="Houston D.W."/>
            <person name="Shendure J."/>
            <person name="DuPasquier L."/>
            <person name="Vize P.D."/>
            <person name="Zorn A.M."/>
            <person name="Ito M."/>
            <person name="Marcotte E.M."/>
            <person name="Wallingford J.B."/>
            <person name="Ito Y."/>
            <person name="Asashima M."/>
            <person name="Ueno N."/>
            <person name="Matsuda Y."/>
            <person name="Veenstra G.J."/>
            <person name="Fujiyama A."/>
            <person name="Harland R.M."/>
            <person name="Taira M."/>
            <person name="Rokhsar D.S."/>
        </authorList>
    </citation>
    <scope>NUCLEOTIDE SEQUENCE [LARGE SCALE GENOMIC DNA]</scope>
    <source>
        <strain evidence="2">J</strain>
    </source>
</reference>
<dbReference type="Proteomes" id="UP000694892">
    <property type="component" value="Chromosome 6S"/>
</dbReference>
<sequence>MTSVYTKPTDRNNLLRPTSYQPPGLFKGLPRSQLLWVRRIASTDYLYEEASAQMVDKFLSKGYNASSLEGHRQEVRSIPRQQLLKKSGFKSNKSLRTPFISSFDSNSLAYKKIILKYWGMLSTDPKHGQLFQNPSLFSYRRGRSGGECGS</sequence>
<dbReference type="PANTHER" id="PTHR21301:SF12">
    <property type="match status" value="1"/>
</dbReference>
<accession>A0A974HDV1</accession>
<organism evidence="1 2">
    <name type="scientific">Xenopus laevis</name>
    <name type="common">African clawed frog</name>
    <dbReference type="NCBI Taxonomy" id="8355"/>
    <lineage>
        <taxon>Eukaryota</taxon>
        <taxon>Metazoa</taxon>
        <taxon>Chordata</taxon>
        <taxon>Craniata</taxon>
        <taxon>Vertebrata</taxon>
        <taxon>Euteleostomi</taxon>
        <taxon>Amphibia</taxon>
        <taxon>Batrachia</taxon>
        <taxon>Anura</taxon>
        <taxon>Pipoidea</taxon>
        <taxon>Pipidae</taxon>
        <taxon>Xenopodinae</taxon>
        <taxon>Xenopus</taxon>
        <taxon>Xenopus</taxon>
    </lineage>
</organism>
<dbReference type="EMBL" id="CM004477">
    <property type="protein sequence ID" value="OCT74298.1"/>
    <property type="molecule type" value="Genomic_DNA"/>
</dbReference>
<evidence type="ECO:0000313" key="2">
    <source>
        <dbReference type="Proteomes" id="UP000694892"/>
    </source>
</evidence>
<evidence type="ECO:0000313" key="1">
    <source>
        <dbReference type="EMBL" id="OCT74298.1"/>
    </source>
</evidence>
<dbReference type="AlphaFoldDB" id="A0A974HDV1"/>
<proteinExistence type="predicted"/>